<dbReference type="GO" id="GO:0051287">
    <property type="term" value="F:NAD binding"/>
    <property type="evidence" value="ECO:0007669"/>
    <property type="project" value="InterPro"/>
</dbReference>
<dbReference type="InterPro" id="IPR029753">
    <property type="entry name" value="D-isomer_DH_CS"/>
</dbReference>
<dbReference type="PANTHER" id="PTHR42789:SF1">
    <property type="entry name" value="D-ISOMER SPECIFIC 2-HYDROXYACID DEHYDROGENASE FAMILY PROTEIN (AFU_ORTHOLOGUE AFUA_6G10090)"/>
    <property type="match status" value="1"/>
</dbReference>
<dbReference type="InterPro" id="IPR006140">
    <property type="entry name" value="D-isomer_DH_NAD-bd"/>
</dbReference>
<dbReference type="SUPFAM" id="SSF51735">
    <property type="entry name" value="NAD(P)-binding Rossmann-fold domains"/>
    <property type="match status" value="1"/>
</dbReference>
<proteinExistence type="inferred from homology"/>
<evidence type="ECO:0000256" key="2">
    <source>
        <dbReference type="ARBA" id="ARBA00023002"/>
    </source>
</evidence>
<evidence type="ECO:0000256" key="1">
    <source>
        <dbReference type="ARBA" id="ARBA00005854"/>
    </source>
</evidence>
<dbReference type="GO" id="GO:0006564">
    <property type="term" value="P:L-serine biosynthetic process"/>
    <property type="evidence" value="ECO:0007669"/>
    <property type="project" value="UniProtKB-ARBA"/>
</dbReference>
<organism evidence="7 8">
    <name type="scientific">Anaerococcus nagyae</name>
    <dbReference type="NCBI Taxonomy" id="1755241"/>
    <lineage>
        <taxon>Bacteria</taxon>
        <taxon>Bacillati</taxon>
        <taxon>Bacillota</taxon>
        <taxon>Tissierellia</taxon>
        <taxon>Tissierellales</taxon>
        <taxon>Peptoniphilaceae</taxon>
        <taxon>Anaerococcus</taxon>
    </lineage>
</organism>
<dbReference type="Gene3D" id="3.40.50.720">
    <property type="entry name" value="NAD(P)-binding Rossmann-like Domain"/>
    <property type="match status" value="2"/>
</dbReference>
<name>A0A3E2TLJ5_9FIRM</name>
<dbReference type="SUPFAM" id="SSF52283">
    <property type="entry name" value="Formate/glycerate dehydrogenase catalytic domain-like"/>
    <property type="match status" value="1"/>
</dbReference>
<dbReference type="Pfam" id="PF02826">
    <property type="entry name" value="2-Hacid_dh_C"/>
    <property type="match status" value="1"/>
</dbReference>
<dbReference type="InterPro" id="IPR050857">
    <property type="entry name" value="D-2-hydroxyacid_DH"/>
</dbReference>
<evidence type="ECO:0000259" key="5">
    <source>
        <dbReference type="Pfam" id="PF00389"/>
    </source>
</evidence>
<dbReference type="PROSITE" id="PS00670">
    <property type="entry name" value="D_2_HYDROXYACID_DH_2"/>
    <property type="match status" value="1"/>
</dbReference>
<gene>
    <name evidence="7" type="ORF">DXA39_01820</name>
</gene>
<dbReference type="EMBL" id="QVEU01000001">
    <property type="protein sequence ID" value="RGB78212.1"/>
    <property type="molecule type" value="Genomic_DNA"/>
</dbReference>
<comment type="similarity">
    <text evidence="1 4">Belongs to the D-isomer specific 2-hydroxyacid dehydrogenase family.</text>
</comment>
<evidence type="ECO:0000256" key="4">
    <source>
        <dbReference type="RuleBase" id="RU003719"/>
    </source>
</evidence>
<keyword evidence="8" id="KW-1185">Reference proteome</keyword>
<dbReference type="OrthoDB" id="9805416at2"/>
<accession>A0A3E2TLJ5</accession>
<dbReference type="InterPro" id="IPR006139">
    <property type="entry name" value="D-isomer_2_OHA_DH_cat_dom"/>
</dbReference>
<evidence type="ECO:0000313" key="8">
    <source>
        <dbReference type="Proteomes" id="UP000261011"/>
    </source>
</evidence>
<evidence type="ECO:0000259" key="6">
    <source>
        <dbReference type="Pfam" id="PF02826"/>
    </source>
</evidence>
<feature type="domain" description="D-isomer specific 2-hydroxyacid dehydrogenase NAD-binding" evidence="6">
    <location>
        <begin position="106"/>
        <end position="290"/>
    </location>
</feature>
<dbReference type="Proteomes" id="UP000261011">
    <property type="component" value="Unassembled WGS sequence"/>
</dbReference>
<dbReference type="PROSITE" id="PS00671">
    <property type="entry name" value="D_2_HYDROXYACID_DH_3"/>
    <property type="match status" value="1"/>
</dbReference>
<evidence type="ECO:0000313" key="7">
    <source>
        <dbReference type="EMBL" id="RGB78212.1"/>
    </source>
</evidence>
<dbReference type="InterPro" id="IPR036291">
    <property type="entry name" value="NAD(P)-bd_dom_sf"/>
</dbReference>
<dbReference type="RefSeq" id="WP_117520513.1">
    <property type="nucleotide sequence ID" value="NZ_AP031484.1"/>
</dbReference>
<keyword evidence="3" id="KW-0520">NAD</keyword>
<dbReference type="GO" id="GO:0004617">
    <property type="term" value="F:phosphoglycerate dehydrogenase activity"/>
    <property type="evidence" value="ECO:0007669"/>
    <property type="project" value="UniProtKB-ARBA"/>
</dbReference>
<dbReference type="GO" id="GO:0047545">
    <property type="term" value="F:(S)-2-hydroxyglutarate dehydrogenase activity"/>
    <property type="evidence" value="ECO:0007669"/>
    <property type="project" value="UniProtKB-ARBA"/>
</dbReference>
<keyword evidence="2 4" id="KW-0560">Oxidoreductase</keyword>
<dbReference type="FunFam" id="3.40.50.720:FF:000041">
    <property type="entry name" value="D-3-phosphoglycerate dehydrogenase"/>
    <property type="match status" value="1"/>
</dbReference>
<dbReference type="PANTHER" id="PTHR42789">
    <property type="entry name" value="D-ISOMER SPECIFIC 2-HYDROXYACID DEHYDROGENASE FAMILY PROTEIN (AFU_ORTHOLOGUE AFUA_6G10090)"/>
    <property type="match status" value="1"/>
</dbReference>
<dbReference type="Pfam" id="PF00389">
    <property type="entry name" value="2-Hacid_dh"/>
    <property type="match status" value="1"/>
</dbReference>
<feature type="domain" description="D-isomer specific 2-hydroxyacid dehydrogenase catalytic" evidence="5">
    <location>
        <begin position="18"/>
        <end position="312"/>
    </location>
</feature>
<protein>
    <submittedName>
        <fullName evidence="7">Phosphoglycerate dehydrogenase</fullName>
    </submittedName>
</protein>
<sequence length="314" mass="35104">MKALIIDYMSDKIDNGLKDLGIEYDKEMLPSKEKLMELIPSYDMLIMRVDPFIDKDIMDAGENLKAIFVGSTGTNHIDKDYAKEKGIEIYNSPGLNANAVAELVIAKILDLYRNTVQAQNEIKNEGIWNKYRWEGRELRNKTIGIIGYGAIGRRVGEIANVFHMDVLARDPFLTEADIKEDYTKLTDLDEILEKSDIITLHIPLTPDTKDMIGKEELEKMKDDAIIINAARGGIVNEDALYDALENKVIGGANFDTISNELGAGGLDSTDTHVESKLFDCDRFYITPHIGGSTKDSQDDIGDVVLGNIKKHFDL</sequence>
<comment type="caution">
    <text evidence="7">The sequence shown here is derived from an EMBL/GenBank/DDBJ whole genome shotgun (WGS) entry which is preliminary data.</text>
</comment>
<dbReference type="AlphaFoldDB" id="A0A3E2TLJ5"/>
<evidence type="ECO:0000256" key="3">
    <source>
        <dbReference type="ARBA" id="ARBA00023027"/>
    </source>
</evidence>
<reference evidence="7 8" key="1">
    <citation type="submission" date="2018-08" db="EMBL/GenBank/DDBJ databases">
        <title>A genome reference for cultivated species of the human gut microbiota.</title>
        <authorList>
            <person name="Zou Y."/>
            <person name="Xue W."/>
            <person name="Luo G."/>
        </authorList>
    </citation>
    <scope>NUCLEOTIDE SEQUENCE [LARGE SCALE GENOMIC DNA]</scope>
    <source>
        <strain evidence="7 8">OF01-3</strain>
    </source>
</reference>